<protein>
    <recommendedName>
        <fullName evidence="3">Integral membrane protein</fullName>
    </recommendedName>
</protein>
<feature type="transmembrane region" description="Helical" evidence="1">
    <location>
        <begin position="372"/>
        <end position="393"/>
    </location>
</feature>
<feature type="transmembrane region" description="Helical" evidence="1">
    <location>
        <begin position="434"/>
        <end position="451"/>
    </location>
</feature>
<dbReference type="EMBL" id="AVFJ02000017">
    <property type="protein sequence ID" value="KPL56764.1"/>
    <property type="molecule type" value="Genomic_DNA"/>
</dbReference>
<reference evidence="2" key="1">
    <citation type="journal article" date="2016" name="Genome Announc.">
        <title>Draft Genome Sequence of Lactobacillus plantarum 2025.</title>
        <authorList>
            <person name="Karlyshev A.V."/>
            <person name="Khlebnikov V.C."/>
            <person name="Kosarev I.V."/>
            <person name="Abramov V.M."/>
        </authorList>
    </citation>
    <scope>NUCLEOTIDE SEQUENCE [LARGE SCALE GENOMIC DNA]</scope>
    <source>
        <strain evidence="2">2025</strain>
    </source>
</reference>
<feature type="transmembrane region" description="Helical" evidence="1">
    <location>
        <begin position="245"/>
        <end position="266"/>
    </location>
</feature>
<feature type="transmembrane region" description="Helical" evidence="1">
    <location>
        <begin position="311"/>
        <end position="331"/>
    </location>
</feature>
<evidence type="ECO:0000313" key="2">
    <source>
        <dbReference type="EMBL" id="KPL56764.1"/>
    </source>
</evidence>
<evidence type="ECO:0000256" key="1">
    <source>
        <dbReference type="SAM" id="Phobius"/>
    </source>
</evidence>
<feature type="transmembrane region" description="Helical" evidence="1">
    <location>
        <begin position="149"/>
        <end position="179"/>
    </location>
</feature>
<feature type="transmembrane region" description="Helical" evidence="1">
    <location>
        <begin position="405"/>
        <end position="422"/>
    </location>
</feature>
<evidence type="ECO:0008006" key="3">
    <source>
        <dbReference type="Google" id="ProtNLM"/>
    </source>
</evidence>
<name>A0A837NKZ7_LACPN</name>
<feature type="transmembrane region" description="Helical" evidence="1">
    <location>
        <begin position="21"/>
        <end position="42"/>
    </location>
</feature>
<keyword evidence="1" id="KW-0812">Transmembrane</keyword>
<feature type="transmembrane region" description="Helical" evidence="1">
    <location>
        <begin position="94"/>
        <end position="112"/>
    </location>
</feature>
<organism evidence="2">
    <name type="scientific">Lactiplantibacillus plantarum 2025</name>
    <dbReference type="NCBI Taxonomy" id="1385856"/>
    <lineage>
        <taxon>Bacteria</taxon>
        <taxon>Bacillati</taxon>
        <taxon>Bacillota</taxon>
        <taxon>Bacilli</taxon>
        <taxon>Lactobacillales</taxon>
        <taxon>Lactobacillaceae</taxon>
        <taxon>Lactiplantibacillus</taxon>
    </lineage>
</organism>
<feature type="transmembrane region" description="Helical" evidence="1">
    <location>
        <begin position="118"/>
        <end position="137"/>
    </location>
</feature>
<dbReference type="Pfam" id="PF09586">
    <property type="entry name" value="YfhO"/>
    <property type="match status" value="1"/>
</dbReference>
<proteinExistence type="predicted"/>
<keyword evidence="1" id="KW-0472">Membrane</keyword>
<feature type="transmembrane region" description="Helical" evidence="1">
    <location>
        <begin position="199"/>
        <end position="224"/>
    </location>
</feature>
<feature type="transmembrane region" description="Helical" evidence="1">
    <location>
        <begin position="62"/>
        <end position="82"/>
    </location>
</feature>
<dbReference type="PANTHER" id="PTHR38454:SF1">
    <property type="entry name" value="INTEGRAL MEMBRANE PROTEIN"/>
    <property type="match status" value="1"/>
</dbReference>
<keyword evidence="1" id="KW-1133">Transmembrane helix</keyword>
<dbReference type="AlphaFoldDB" id="A0A837NKZ7"/>
<gene>
    <name evidence="2" type="ORF">N876_0206975</name>
</gene>
<dbReference type="InterPro" id="IPR018580">
    <property type="entry name" value="Uncharacterised_YfhO"/>
</dbReference>
<comment type="caution">
    <text evidence="2">The sequence shown here is derived from an EMBL/GenBank/DDBJ whole genome shotgun (WGS) entry which is preliminary data.</text>
</comment>
<dbReference type="PANTHER" id="PTHR38454">
    <property type="entry name" value="INTEGRAL MEMBRANE PROTEIN-RELATED"/>
    <property type="match status" value="1"/>
</dbReference>
<feature type="transmembrane region" description="Helical" evidence="1">
    <location>
        <begin position="831"/>
        <end position="853"/>
    </location>
</feature>
<accession>A0A837NKZ7</accession>
<feature type="transmembrane region" description="Helical" evidence="1">
    <location>
        <begin position="343"/>
        <end position="366"/>
    </location>
</feature>
<sequence length="860" mass="97116">MKSFIISELNKMWPNYQTRRWQVAVTAGLLSLAIMGIVFAIWGITPFGNHNLLISDMGGQYLSFFTAYRHAILTHSFQLYSFSQSLGGNALPTIAYYLLSPFNILMLLFPAANLPTGLSLLIMLKISLIAVTMTAFLQTHFQTKRWSTAIFGVAFSLSGFVALNYFTIMWLDALIWLPLVIQGLDHLIATSHPGRFFGWLWVSIVTNYYLGYMTCLFVIYYFIYQLFERKRPQDSLWQTVRHQFSLIRHVVVTMLLSGLSTMFVLIPTGLGMLTTAKSAVKLSSYLPVPQFGLAVLSQFGLGAANFTTRLVHAPTVFSSSLVVLLALSFWVQPNLTKAHKWHSFGLLLALFLSMDIRTLDTIWHMFQTPAGFPYRNAFFFSFVLIMIAFEAWLAGPRRIALRWQWLLPTLMVSALILGWFAQRTAKHPLTTSTLALSLVAVILTAIALFATAKRWQTLSLAGIVALELGTNSTLMMAKSPLGNQAKFVTAYRTEYRQMQAVNDPDGQLYRVENQNTLINQAYNYDSKYRNYNDPMLFNFHDITYYSSTFANQTRLMLKSLGLFSKNARRVSSEGLNPVTDLLLDVKYAVQLNAVGQATTRLRSQNGLGFAVPTAFRQLKLRQNSAIINQERLLQSLRPSKRAYFGNATTLSDHVIQDSQAKRYPYLHTVKLRMTRTGTLYYNDTTRQTKYTTMRVNGHLVPTKFNANGELVLRSLGYFDKGAVVTLTVKRTQPTLGTHVHIASLDQARFNQVKQQLLSTRFTPTYHVSGIHTVVSGQVTNRSKQKWLYVAIPADKGWRATVNGVKVTPKTVIGGMLALPIQPGKNQIQLTYHVPGLLGGLLISIISGLSFILWRQRYRHH</sequence>